<protein>
    <submittedName>
        <fullName evidence="1">Uncharacterized protein</fullName>
    </submittedName>
</protein>
<name>A0A6M3XSU1_9ZZZZ</name>
<sequence length="68" mass="7736">MNDIYTYLEEGFPPDHTITLRATNVEDAMAEAEDILCQSECQDGDCIGATVFKNNKYYDVVSFCKHHN</sequence>
<reference evidence="1" key="1">
    <citation type="submission" date="2020-03" db="EMBL/GenBank/DDBJ databases">
        <title>The deep terrestrial virosphere.</title>
        <authorList>
            <person name="Holmfeldt K."/>
            <person name="Nilsson E."/>
            <person name="Simone D."/>
            <person name="Lopez-Fernandez M."/>
            <person name="Wu X."/>
            <person name="de Brujin I."/>
            <person name="Lundin D."/>
            <person name="Andersson A."/>
            <person name="Bertilsson S."/>
            <person name="Dopson M."/>
        </authorList>
    </citation>
    <scope>NUCLEOTIDE SEQUENCE</scope>
    <source>
        <strain evidence="1">TM448B02240</strain>
    </source>
</reference>
<dbReference type="AlphaFoldDB" id="A0A6M3XSU1"/>
<organism evidence="1">
    <name type="scientific">viral metagenome</name>
    <dbReference type="NCBI Taxonomy" id="1070528"/>
    <lineage>
        <taxon>unclassified sequences</taxon>
        <taxon>metagenomes</taxon>
        <taxon>organismal metagenomes</taxon>
    </lineage>
</organism>
<evidence type="ECO:0000313" key="1">
    <source>
        <dbReference type="EMBL" id="QJI01035.1"/>
    </source>
</evidence>
<proteinExistence type="predicted"/>
<accession>A0A6M3XSU1</accession>
<gene>
    <name evidence="1" type="ORF">TM448B02240_0013</name>
</gene>
<dbReference type="EMBL" id="MT144893">
    <property type="protein sequence ID" value="QJI01035.1"/>
    <property type="molecule type" value="Genomic_DNA"/>
</dbReference>